<protein>
    <recommendedName>
        <fullName evidence="5">N-acetyltransferase domain-containing protein</fullName>
    </recommendedName>
</protein>
<reference evidence="3" key="2">
    <citation type="submission" date="2024-10" db="UniProtKB">
        <authorList>
            <consortium name="EnsemblProtists"/>
        </authorList>
    </citation>
    <scope>IDENTIFICATION</scope>
</reference>
<sequence>MLAAFTFAAALLHTSGTARVARCCPPAAAVLPATEYMLRQLQPAQSIGLLAAWEKASRDLRAAGFRGPQDEAIGERALKLKQLAETLPRVKSTAMILGLCEKGSLSFETLEEPHKSQAETLSRTSLRGEPPWGSPRGHPHLAFGIAHRAGGSAISAGRGSAIAFVSQWEDHVSIDAVVVNPQYLEFGEAGEAVLLADIAQRARAAGVADGRLHPAYQAEGAAFYEGCGFVAAAGGAEGAPLRFASGSEAPELAAAEPAAAAEAVAAEPAAATGPAGAEAGAAREGAAEKQGSTDSTSDPRA</sequence>
<dbReference type="RefSeq" id="XP_005789436.1">
    <property type="nucleotide sequence ID" value="XM_005789379.1"/>
</dbReference>
<feature type="compositionally biased region" description="Polar residues" evidence="1">
    <location>
        <begin position="290"/>
        <end position="301"/>
    </location>
</feature>
<dbReference type="PaxDb" id="2903-EOD37007"/>
<dbReference type="KEGG" id="ehx:EMIHUDRAFT_110031"/>
<feature type="signal peptide" evidence="2">
    <location>
        <begin position="1"/>
        <end position="23"/>
    </location>
</feature>
<evidence type="ECO:0000256" key="1">
    <source>
        <dbReference type="SAM" id="MobiDB-lite"/>
    </source>
</evidence>
<proteinExistence type="predicted"/>
<feature type="region of interest" description="Disordered" evidence="1">
    <location>
        <begin position="110"/>
        <end position="134"/>
    </location>
</feature>
<organism evidence="3 4">
    <name type="scientific">Emiliania huxleyi (strain CCMP1516)</name>
    <dbReference type="NCBI Taxonomy" id="280463"/>
    <lineage>
        <taxon>Eukaryota</taxon>
        <taxon>Haptista</taxon>
        <taxon>Haptophyta</taxon>
        <taxon>Prymnesiophyceae</taxon>
        <taxon>Isochrysidales</taxon>
        <taxon>Noelaerhabdaceae</taxon>
        <taxon>Emiliania</taxon>
    </lineage>
</organism>
<evidence type="ECO:0000313" key="4">
    <source>
        <dbReference type="Proteomes" id="UP000013827"/>
    </source>
</evidence>
<feature type="compositionally biased region" description="Low complexity" evidence="1">
    <location>
        <begin position="252"/>
        <end position="284"/>
    </location>
</feature>
<dbReference type="EnsemblProtists" id="EOD37007">
    <property type="protein sequence ID" value="EOD37007"/>
    <property type="gene ID" value="EMIHUDRAFT_110031"/>
</dbReference>
<dbReference type="HOGENOM" id="CLU_080588_0_0_1"/>
<keyword evidence="4" id="KW-1185">Reference proteome</keyword>
<keyword evidence="2" id="KW-0732">Signal</keyword>
<feature type="chain" id="PRO_5044291876" description="N-acetyltransferase domain-containing protein" evidence="2">
    <location>
        <begin position="24"/>
        <end position="301"/>
    </location>
</feature>
<dbReference type="GeneID" id="17282276"/>
<feature type="region of interest" description="Disordered" evidence="1">
    <location>
        <begin position="252"/>
        <end position="301"/>
    </location>
</feature>
<evidence type="ECO:0000256" key="2">
    <source>
        <dbReference type="SAM" id="SignalP"/>
    </source>
</evidence>
<dbReference type="Proteomes" id="UP000013827">
    <property type="component" value="Unassembled WGS sequence"/>
</dbReference>
<evidence type="ECO:0000313" key="3">
    <source>
        <dbReference type="EnsemblProtists" id="EOD37007"/>
    </source>
</evidence>
<dbReference type="AlphaFoldDB" id="A0A0D3KMM2"/>
<name>A0A0D3KMM2_EMIH1</name>
<reference evidence="4" key="1">
    <citation type="journal article" date="2013" name="Nature">
        <title>Pan genome of the phytoplankton Emiliania underpins its global distribution.</title>
        <authorList>
            <person name="Read B.A."/>
            <person name="Kegel J."/>
            <person name="Klute M.J."/>
            <person name="Kuo A."/>
            <person name="Lefebvre S.C."/>
            <person name="Maumus F."/>
            <person name="Mayer C."/>
            <person name="Miller J."/>
            <person name="Monier A."/>
            <person name="Salamov A."/>
            <person name="Young J."/>
            <person name="Aguilar M."/>
            <person name="Claverie J.M."/>
            <person name="Frickenhaus S."/>
            <person name="Gonzalez K."/>
            <person name="Herman E.K."/>
            <person name="Lin Y.C."/>
            <person name="Napier J."/>
            <person name="Ogata H."/>
            <person name="Sarno A.F."/>
            <person name="Shmutz J."/>
            <person name="Schroeder D."/>
            <person name="de Vargas C."/>
            <person name="Verret F."/>
            <person name="von Dassow P."/>
            <person name="Valentin K."/>
            <person name="Van de Peer Y."/>
            <person name="Wheeler G."/>
            <person name="Dacks J.B."/>
            <person name="Delwiche C.F."/>
            <person name="Dyhrman S.T."/>
            <person name="Glockner G."/>
            <person name="John U."/>
            <person name="Richards T."/>
            <person name="Worden A.Z."/>
            <person name="Zhang X."/>
            <person name="Grigoriev I.V."/>
            <person name="Allen A.E."/>
            <person name="Bidle K."/>
            <person name="Borodovsky M."/>
            <person name="Bowler C."/>
            <person name="Brownlee C."/>
            <person name="Cock J.M."/>
            <person name="Elias M."/>
            <person name="Gladyshev V.N."/>
            <person name="Groth M."/>
            <person name="Guda C."/>
            <person name="Hadaegh A."/>
            <person name="Iglesias-Rodriguez M.D."/>
            <person name="Jenkins J."/>
            <person name="Jones B.M."/>
            <person name="Lawson T."/>
            <person name="Leese F."/>
            <person name="Lindquist E."/>
            <person name="Lobanov A."/>
            <person name="Lomsadze A."/>
            <person name="Malik S.B."/>
            <person name="Marsh M.E."/>
            <person name="Mackinder L."/>
            <person name="Mock T."/>
            <person name="Mueller-Roeber B."/>
            <person name="Pagarete A."/>
            <person name="Parker M."/>
            <person name="Probert I."/>
            <person name="Quesneville H."/>
            <person name="Raines C."/>
            <person name="Rensing S.A."/>
            <person name="Riano-Pachon D.M."/>
            <person name="Richier S."/>
            <person name="Rokitta S."/>
            <person name="Shiraiwa Y."/>
            <person name="Soanes D.M."/>
            <person name="van der Giezen M."/>
            <person name="Wahlund T.M."/>
            <person name="Williams B."/>
            <person name="Wilson W."/>
            <person name="Wolfe G."/>
            <person name="Wurch L.L."/>
        </authorList>
    </citation>
    <scope>NUCLEOTIDE SEQUENCE</scope>
</reference>
<accession>A0A0D3KMM2</accession>
<evidence type="ECO:0008006" key="5">
    <source>
        <dbReference type="Google" id="ProtNLM"/>
    </source>
</evidence>